<evidence type="ECO:0000313" key="1">
    <source>
        <dbReference type="EMBL" id="GAH68287.1"/>
    </source>
</evidence>
<evidence type="ECO:0008006" key="2">
    <source>
        <dbReference type="Google" id="ProtNLM"/>
    </source>
</evidence>
<reference evidence="1" key="1">
    <citation type="journal article" date="2014" name="Front. Microbiol.">
        <title>High frequency of phylogenetically diverse reductive dehalogenase-homologous genes in deep subseafloor sedimentary metagenomes.</title>
        <authorList>
            <person name="Kawai M."/>
            <person name="Futagami T."/>
            <person name="Toyoda A."/>
            <person name="Takaki Y."/>
            <person name="Nishi S."/>
            <person name="Hori S."/>
            <person name="Arai W."/>
            <person name="Tsubouchi T."/>
            <person name="Morono Y."/>
            <person name="Uchiyama I."/>
            <person name="Ito T."/>
            <person name="Fujiyama A."/>
            <person name="Inagaki F."/>
            <person name="Takami H."/>
        </authorList>
    </citation>
    <scope>NUCLEOTIDE SEQUENCE</scope>
    <source>
        <strain evidence="1">Expedition CK06-06</strain>
    </source>
</reference>
<protein>
    <recommendedName>
        <fullName evidence="2">Dinitrogenase iron-molybdenum cofactor biosynthesis domain-containing protein</fullName>
    </recommendedName>
</protein>
<organism evidence="1">
    <name type="scientific">marine sediment metagenome</name>
    <dbReference type="NCBI Taxonomy" id="412755"/>
    <lineage>
        <taxon>unclassified sequences</taxon>
        <taxon>metagenomes</taxon>
        <taxon>ecological metagenomes</taxon>
    </lineage>
</organism>
<proteinExistence type="predicted"/>
<sequence length="42" mass="4880">FHALRNGFVDIYQTTAETGEDALNLFLEGKLQPLEHYTRKKD</sequence>
<accession>X1HFT4</accession>
<name>X1HFT4_9ZZZZ</name>
<dbReference type="AlphaFoldDB" id="X1HFT4"/>
<comment type="caution">
    <text evidence="1">The sequence shown here is derived from an EMBL/GenBank/DDBJ whole genome shotgun (WGS) entry which is preliminary data.</text>
</comment>
<dbReference type="EMBL" id="BARU01029556">
    <property type="protein sequence ID" value="GAH68287.1"/>
    <property type="molecule type" value="Genomic_DNA"/>
</dbReference>
<gene>
    <name evidence="1" type="ORF">S03H2_47000</name>
</gene>
<feature type="non-terminal residue" evidence="1">
    <location>
        <position position="1"/>
    </location>
</feature>